<evidence type="ECO:0000256" key="2">
    <source>
        <dbReference type="ARBA" id="ARBA00022741"/>
    </source>
</evidence>
<evidence type="ECO:0000256" key="5">
    <source>
        <dbReference type="ARBA" id="ARBA00022806"/>
    </source>
</evidence>
<feature type="domain" description="Helicase ATP-binding" evidence="10">
    <location>
        <begin position="567"/>
        <end position="728"/>
    </location>
</feature>
<dbReference type="GO" id="GO:0003684">
    <property type="term" value="F:damaged DNA binding"/>
    <property type="evidence" value="ECO:0007669"/>
    <property type="project" value="InterPro"/>
</dbReference>
<keyword evidence="5" id="KW-0347">Helicase</keyword>
<accession>F4GKY9</accession>
<comment type="similarity">
    <text evidence="9">In the C-terminal section; belongs to the helicase family. RecG subfamily.</text>
</comment>
<keyword evidence="2 9" id="KW-0547">Nucleotide-binding</keyword>
<dbReference type="CDD" id="cd17991">
    <property type="entry name" value="DEXHc_TRCF"/>
    <property type="match status" value="1"/>
</dbReference>
<dbReference type="eggNOG" id="COG1197">
    <property type="taxonomic scope" value="Bacteria"/>
</dbReference>
<comment type="subcellular location">
    <subcellularLocation>
        <location evidence="9">Cytoplasm</location>
    </subcellularLocation>
</comment>
<dbReference type="SMART" id="SM01058">
    <property type="entry name" value="CarD_TRCF"/>
    <property type="match status" value="1"/>
</dbReference>
<dbReference type="Gene3D" id="2.40.10.170">
    <property type="match status" value="1"/>
</dbReference>
<dbReference type="Pfam" id="PF00270">
    <property type="entry name" value="DEAD"/>
    <property type="match status" value="1"/>
</dbReference>
<dbReference type="SMART" id="SM00982">
    <property type="entry name" value="TRCF"/>
    <property type="match status" value="1"/>
</dbReference>
<dbReference type="InterPro" id="IPR036101">
    <property type="entry name" value="CarD-like/TRCF_RID_sf"/>
</dbReference>
<dbReference type="SMART" id="SM00490">
    <property type="entry name" value="HELICc"/>
    <property type="match status" value="1"/>
</dbReference>
<dbReference type="InterPro" id="IPR003711">
    <property type="entry name" value="CarD-like/TRCF_RID"/>
</dbReference>
<dbReference type="STRING" id="760011.Spico_0676"/>
<keyword evidence="13" id="KW-1185">Reference proteome</keyword>
<dbReference type="Pfam" id="PF00271">
    <property type="entry name" value="Helicase_C"/>
    <property type="match status" value="1"/>
</dbReference>
<evidence type="ECO:0000259" key="10">
    <source>
        <dbReference type="PROSITE" id="PS51192"/>
    </source>
</evidence>
<evidence type="ECO:0000256" key="9">
    <source>
        <dbReference type="HAMAP-Rule" id="MF_00969"/>
    </source>
</evidence>
<dbReference type="PANTHER" id="PTHR47964:SF1">
    <property type="entry name" value="ATP-DEPENDENT DNA HELICASE HOMOLOG RECG, CHLOROPLASTIC"/>
    <property type="match status" value="1"/>
</dbReference>
<feature type="domain" description="Helicase C-terminal" evidence="11">
    <location>
        <begin position="741"/>
        <end position="903"/>
    </location>
</feature>
<evidence type="ECO:0000259" key="11">
    <source>
        <dbReference type="PROSITE" id="PS51194"/>
    </source>
</evidence>
<comment type="similarity">
    <text evidence="9">In the N-terminal section; belongs to the UvrB family.</text>
</comment>
<dbReference type="GO" id="GO:0000716">
    <property type="term" value="P:transcription-coupled nucleotide-excision repair, DNA damage recognition"/>
    <property type="evidence" value="ECO:0007669"/>
    <property type="project" value="UniProtKB-UniRule"/>
</dbReference>
<dbReference type="Pfam" id="PF02559">
    <property type="entry name" value="CarD_TRCF_RID"/>
    <property type="match status" value="1"/>
</dbReference>
<dbReference type="HAMAP" id="MF_00969">
    <property type="entry name" value="TRCF"/>
    <property type="match status" value="1"/>
</dbReference>
<dbReference type="GO" id="GO:0006355">
    <property type="term" value="P:regulation of DNA-templated transcription"/>
    <property type="evidence" value="ECO:0007669"/>
    <property type="project" value="UniProtKB-UniRule"/>
</dbReference>
<dbReference type="SUPFAM" id="SSF141259">
    <property type="entry name" value="CarD-like"/>
    <property type="match status" value="1"/>
</dbReference>
<evidence type="ECO:0000256" key="1">
    <source>
        <dbReference type="ARBA" id="ARBA00022490"/>
    </source>
</evidence>
<evidence type="ECO:0000256" key="6">
    <source>
        <dbReference type="ARBA" id="ARBA00022840"/>
    </source>
</evidence>
<dbReference type="Gene3D" id="3.90.1150.50">
    <property type="entry name" value="Transcription-repair-coupling factor, D7 domain"/>
    <property type="match status" value="1"/>
</dbReference>
<dbReference type="InterPro" id="IPR047112">
    <property type="entry name" value="RecG/Mfd"/>
</dbReference>
<dbReference type="GO" id="GO:0016787">
    <property type="term" value="F:hydrolase activity"/>
    <property type="evidence" value="ECO:0007669"/>
    <property type="project" value="UniProtKB-KW"/>
</dbReference>
<keyword evidence="1 9" id="KW-0963">Cytoplasm</keyword>
<dbReference type="GO" id="GO:0005524">
    <property type="term" value="F:ATP binding"/>
    <property type="evidence" value="ECO:0007669"/>
    <property type="project" value="UniProtKB-UniRule"/>
</dbReference>
<dbReference type="EC" id="3.6.4.-" evidence="9"/>
<dbReference type="EMBL" id="CP002659">
    <property type="protein sequence ID" value="AEC01902.1"/>
    <property type="molecule type" value="Genomic_DNA"/>
</dbReference>
<dbReference type="Gene3D" id="3.40.50.300">
    <property type="entry name" value="P-loop containing nucleotide triphosphate hydrolases"/>
    <property type="match status" value="2"/>
</dbReference>
<dbReference type="InterPro" id="IPR037235">
    <property type="entry name" value="TRCF-like_C_D7"/>
</dbReference>
<dbReference type="InterPro" id="IPR041471">
    <property type="entry name" value="UvrB_inter"/>
</dbReference>
<dbReference type="SMART" id="SM00487">
    <property type="entry name" value="DEXDc"/>
    <property type="match status" value="1"/>
</dbReference>
<dbReference type="GO" id="GO:0005737">
    <property type="term" value="C:cytoplasm"/>
    <property type="evidence" value="ECO:0007669"/>
    <property type="project" value="UniProtKB-SubCell"/>
</dbReference>
<reference evidence="13" key="1">
    <citation type="submission" date="2011-04" db="EMBL/GenBank/DDBJ databases">
        <title>The complete genome of Spirochaeta coccoides DSM 17374.</title>
        <authorList>
            <person name="Lucas S."/>
            <person name="Copeland A."/>
            <person name="Lapidus A."/>
            <person name="Bruce D."/>
            <person name="Goodwin L."/>
            <person name="Pitluck S."/>
            <person name="Peters L."/>
            <person name="Kyrpides N."/>
            <person name="Mavromatis K."/>
            <person name="Pagani I."/>
            <person name="Ivanova N."/>
            <person name="Ovchinnikova G."/>
            <person name="Lu M."/>
            <person name="Detter J.C."/>
            <person name="Tapia R."/>
            <person name="Han C."/>
            <person name="Land M."/>
            <person name="Hauser L."/>
            <person name="Markowitz V."/>
            <person name="Cheng J.-F."/>
            <person name="Hugenholtz P."/>
            <person name="Woyke T."/>
            <person name="Wu D."/>
            <person name="Spring S."/>
            <person name="Schroeder M."/>
            <person name="Brambilla E."/>
            <person name="Klenk H.-P."/>
            <person name="Eisen J.A."/>
        </authorList>
    </citation>
    <scope>NUCLEOTIDE SEQUENCE [LARGE SCALE GENOMIC DNA]</scope>
    <source>
        <strain evidence="13">ATCC BAA-1237 / DSM 17374 / SPN1</strain>
    </source>
</reference>
<evidence type="ECO:0000256" key="3">
    <source>
        <dbReference type="ARBA" id="ARBA00022763"/>
    </source>
</evidence>
<dbReference type="PROSITE" id="PS51192">
    <property type="entry name" value="HELICASE_ATP_BIND_1"/>
    <property type="match status" value="1"/>
</dbReference>
<evidence type="ECO:0000313" key="13">
    <source>
        <dbReference type="Proteomes" id="UP000007939"/>
    </source>
</evidence>
<dbReference type="AlphaFoldDB" id="F4GKY9"/>
<keyword evidence="4 9" id="KW-0378">Hydrolase</keyword>
<dbReference type="Gene3D" id="3.30.2060.10">
    <property type="entry name" value="Penicillin-binding protein 1b domain"/>
    <property type="match status" value="1"/>
</dbReference>
<dbReference type="NCBIfam" id="TIGR00580">
    <property type="entry name" value="mfd"/>
    <property type="match status" value="1"/>
</dbReference>
<keyword evidence="6 9" id="KW-0067">ATP-binding</keyword>
<dbReference type="Proteomes" id="UP000007939">
    <property type="component" value="Chromosome"/>
</dbReference>
<gene>
    <name evidence="9" type="primary">mfd</name>
    <name evidence="12" type="ordered locus">Spico_0676</name>
</gene>
<dbReference type="Pfam" id="PF17757">
    <property type="entry name" value="UvrB_inter"/>
    <property type="match status" value="1"/>
</dbReference>
<dbReference type="InterPro" id="IPR004576">
    <property type="entry name" value="Mfd"/>
</dbReference>
<dbReference type="HOGENOM" id="CLU_005122_0_3_12"/>
<dbReference type="PROSITE" id="PS51194">
    <property type="entry name" value="HELICASE_CTER"/>
    <property type="match status" value="1"/>
</dbReference>
<keyword evidence="3 9" id="KW-0227">DNA damage</keyword>
<reference evidence="12 13" key="2">
    <citation type="journal article" date="2012" name="Stand. Genomic Sci.">
        <title>Complete genome sequence of the termite hindgut bacterium Spirochaeta coccoides type strain (SPN1(T)), reclassification in the genus Sphaerochaeta as Sphaerochaeta coccoides comb. nov. and emendations of the family Spirochaetaceae and the genus Sphaerochaeta.</title>
        <authorList>
            <person name="Abt B."/>
            <person name="Han C."/>
            <person name="Scheuner C."/>
            <person name="Lu M."/>
            <person name="Lapidus A."/>
            <person name="Nolan M."/>
            <person name="Lucas S."/>
            <person name="Hammon N."/>
            <person name="Deshpande S."/>
            <person name="Cheng J.F."/>
            <person name="Tapia R."/>
            <person name="Goodwin L.A."/>
            <person name="Pitluck S."/>
            <person name="Liolios K."/>
            <person name="Pagani I."/>
            <person name="Ivanova N."/>
            <person name="Mavromatis K."/>
            <person name="Mikhailova N."/>
            <person name="Huntemann M."/>
            <person name="Pati A."/>
            <person name="Chen A."/>
            <person name="Palaniappan K."/>
            <person name="Land M."/>
            <person name="Hauser L."/>
            <person name="Brambilla E.M."/>
            <person name="Rohde M."/>
            <person name="Spring S."/>
            <person name="Gronow S."/>
            <person name="Goker M."/>
            <person name="Woyke T."/>
            <person name="Bristow J."/>
            <person name="Eisen J.A."/>
            <person name="Markowitz V."/>
            <person name="Hugenholtz P."/>
            <person name="Kyrpides N.C."/>
            <person name="Klenk H.P."/>
            <person name="Detter J.C."/>
        </authorList>
    </citation>
    <scope>NUCLEOTIDE SEQUENCE [LARGE SCALE GENOMIC DNA]</scope>
    <source>
        <strain evidence="13">ATCC BAA-1237 / DSM 17374 / SPN1</strain>
    </source>
</reference>
<dbReference type="RefSeq" id="WP_013739298.1">
    <property type="nucleotide sequence ID" value="NC_015436.1"/>
</dbReference>
<dbReference type="SUPFAM" id="SSF143517">
    <property type="entry name" value="TRCF domain-like"/>
    <property type="match status" value="1"/>
</dbReference>
<evidence type="ECO:0000256" key="4">
    <source>
        <dbReference type="ARBA" id="ARBA00022801"/>
    </source>
</evidence>
<name>F4GKY9_PARC1</name>
<keyword evidence="7 9" id="KW-0238">DNA-binding</keyword>
<keyword evidence="8 9" id="KW-0234">DNA repair</keyword>
<proteinExistence type="inferred from homology"/>
<dbReference type="InterPro" id="IPR005118">
    <property type="entry name" value="TRCF_C"/>
</dbReference>
<dbReference type="KEGG" id="scc:Spico_0676"/>
<organism evidence="12 13">
    <name type="scientific">Parasphaerochaeta coccoides (strain ATCC BAA-1237 / DSM 17374 / SPN1)</name>
    <name type="common">Sphaerochaeta coccoides</name>
    <dbReference type="NCBI Taxonomy" id="760011"/>
    <lineage>
        <taxon>Bacteria</taxon>
        <taxon>Pseudomonadati</taxon>
        <taxon>Spirochaetota</taxon>
        <taxon>Spirochaetia</taxon>
        <taxon>Spirochaetales</taxon>
        <taxon>Sphaerochaetaceae</taxon>
        <taxon>Parasphaerochaeta</taxon>
    </lineage>
</organism>
<dbReference type="InterPro" id="IPR027417">
    <property type="entry name" value="P-loop_NTPase"/>
</dbReference>
<dbReference type="PANTHER" id="PTHR47964">
    <property type="entry name" value="ATP-DEPENDENT DNA HELICASE HOMOLOG RECG, CHLOROPLASTIC"/>
    <property type="match status" value="1"/>
</dbReference>
<dbReference type="InterPro" id="IPR011545">
    <property type="entry name" value="DEAD/DEAH_box_helicase_dom"/>
</dbReference>
<comment type="function">
    <text evidence="9">Couples transcription and DNA repair by recognizing RNA polymerase (RNAP) stalled at DNA lesions. Mediates ATP-dependent release of RNAP and its truncated transcript from the DNA, and recruitment of nucleotide excision repair machinery to the damaged site.</text>
</comment>
<protein>
    <recommendedName>
        <fullName evidence="9">Transcription-repair-coupling factor</fullName>
        <shortName evidence="9">TRCF</shortName>
        <ecNumber evidence="9">3.6.4.-</ecNumber>
    </recommendedName>
</protein>
<evidence type="ECO:0000256" key="8">
    <source>
        <dbReference type="ARBA" id="ARBA00023204"/>
    </source>
</evidence>
<sequence>MTLMQLQVVTSLQSYIKSLEAYKGFVSSPDVPVYLDNLSGYPLAECIRLFARKVPGRVWVICSTEEAASQLLKDGFATSGDDGKTNDQKFLYLPSNGKTLYSSWEGTKREYVQLLALQSAQKTEKGIIVTHLRAFVSPVVAFNALQEASLEIAVGKPFETEKSAEKLANGGYFRSPTTGSPGEFSIRGEVLDIFPHGEDAPVRIYADWDVVDKISYFDPVTQQTNGSMARISVVLPDMSDKSVTGPILPYLRENDYFFFIGDQRLESSFHALEVEAKALYRTAFHEDRSVAKPDILLVDFPRFRAATSRSAVITDIVGRHAGASHVDIAGPRSFFGDFTMVKSELTQLFKNGWNVTIFTTTEQQKARLAQMLNVFPQIVYVGTELSGGFSLPSRKEIVMCDHEIFGRRKQVIQRLHKIQSSPLDSFVDLSEGDYVVHANYGVGQFIKIDRVGVSGRERDYIKIRYASDENLYVPIEQANLIQRYIGSAGGSPALDHLGGQGWEHKKARARKSAEQLATRLQQLYARRKNARGFPFPPDTDWQLQFEASFPYDETEDQLTCIEDIKKDMESPIVMDRLVCGDVGYGKTEIAFRAAFKAVMSGKQVVFLAPTTILAEQHYNTFIGRLGDFPVRVGLLSRMVPRKEQSKVLKNLQAGQLDILFGTHRVIQKDVKFSDLGLLVVDEEQRFGVKDKERIKEMRTSVDSLSLSATPIPRTLYMSLLRIRDMSLLTTPPIARRPIRTIIQQYDPDIAEKAIRNELGRGGQVFYLHNRIETLGMVVNKLRERMPEFAIESAHGQMNGDDLEDTMRRFIHEGIQVLVSTTIIENGIDIPNVNTIIIDRADMYGVSQLYQLRGRVGRSDREACAYLFYPQEEMLSEIAIRRLQTISQHTELGGGFKVAMKDMEIRGTGNLLGREQSGQVASVGLDMFLKILDETISKMQNADDDSSREVYLELDYSGFIPDSYIKAPSVKFEIYRKIASISTQQELQALGAELADRFGTMPEEVANLLYIAELKIVCRRLSVFHLLEKNGAVTVEFSHVASLSINKVLDLVKLSGGDVKLDPKRPNMLSMKTSAVSLKDKALFILEKLQRLM</sequence>
<dbReference type="GO" id="GO:0003678">
    <property type="term" value="F:DNA helicase activity"/>
    <property type="evidence" value="ECO:0007669"/>
    <property type="project" value="TreeGrafter"/>
</dbReference>
<evidence type="ECO:0000256" key="7">
    <source>
        <dbReference type="ARBA" id="ARBA00023125"/>
    </source>
</evidence>
<dbReference type="Pfam" id="PF03461">
    <property type="entry name" value="TRCF"/>
    <property type="match status" value="1"/>
</dbReference>
<evidence type="ECO:0000313" key="12">
    <source>
        <dbReference type="EMBL" id="AEC01902.1"/>
    </source>
</evidence>
<dbReference type="SUPFAM" id="SSF52540">
    <property type="entry name" value="P-loop containing nucleoside triphosphate hydrolases"/>
    <property type="match status" value="4"/>
</dbReference>
<dbReference type="InterPro" id="IPR014001">
    <property type="entry name" value="Helicase_ATP-bd"/>
</dbReference>
<dbReference type="InterPro" id="IPR001650">
    <property type="entry name" value="Helicase_C-like"/>
</dbReference>